<keyword evidence="7" id="KW-0472">Membrane</keyword>
<dbReference type="Gene3D" id="3.40.50.1100">
    <property type="match status" value="3"/>
</dbReference>
<evidence type="ECO:0000256" key="4">
    <source>
        <dbReference type="ARBA" id="ARBA00041766"/>
    </source>
</evidence>
<evidence type="ECO:0000313" key="9">
    <source>
        <dbReference type="EMBL" id="KAH9639289.1"/>
    </source>
</evidence>
<dbReference type="AlphaFoldDB" id="A0A922SJF2"/>
<accession>A0A922SJF2</accession>
<dbReference type="GO" id="GO:0009097">
    <property type="term" value="P:isoleucine biosynthetic process"/>
    <property type="evidence" value="ECO:0007669"/>
    <property type="project" value="TreeGrafter"/>
</dbReference>
<dbReference type="GO" id="GO:0004794">
    <property type="term" value="F:threonine deaminase activity"/>
    <property type="evidence" value="ECO:0007669"/>
    <property type="project" value="TreeGrafter"/>
</dbReference>
<gene>
    <name evidence="9" type="ORF">HF086_014153</name>
</gene>
<comment type="caution">
    <text evidence="9">The sequence shown here is derived from an EMBL/GenBank/DDBJ whole genome shotgun (WGS) entry which is preliminary data.</text>
</comment>
<evidence type="ECO:0000313" key="10">
    <source>
        <dbReference type="Proteomes" id="UP000814243"/>
    </source>
</evidence>
<dbReference type="InterPro" id="IPR050147">
    <property type="entry name" value="Ser/Thr_Dehydratase"/>
</dbReference>
<dbReference type="PANTHER" id="PTHR48078:SF19">
    <property type="entry name" value="ACT DOMAIN-CONTAINING PROTEIN"/>
    <property type="match status" value="1"/>
</dbReference>
<comment type="cofactor">
    <cofactor evidence="1">
        <name>pyridoxal 5'-phosphate</name>
        <dbReference type="ChEBI" id="CHEBI:597326"/>
    </cofactor>
</comment>
<dbReference type="GO" id="GO:0006565">
    <property type="term" value="P:L-serine catabolic process"/>
    <property type="evidence" value="ECO:0007669"/>
    <property type="project" value="TreeGrafter"/>
</dbReference>
<evidence type="ECO:0000256" key="1">
    <source>
        <dbReference type="ARBA" id="ARBA00001933"/>
    </source>
</evidence>
<evidence type="ECO:0000256" key="3">
    <source>
        <dbReference type="ARBA" id="ARBA00023239"/>
    </source>
</evidence>
<feature type="domain" description="Tryptophan synthase beta chain-like PALP" evidence="8">
    <location>
        <begin position="83"/>
        <end position="203"/>
    </location>
</feature>
<evidence type="ECO:0000256" key="2">
    <source>
        <dbReference type="ARBA" id="ARBA00022898"/>
    </source>
</evidence>
<dbReference type="Proteomes" id="UP000814243">
    <property type="component" value="Unassembled WGS sequence"/>
</dbReference>
<organism evidence="9 10">
    <name type="scientific">Spodoptera exigua</name>
    <name type="common">Beet armyworm</name>
    <name type="synonym">Noctua fulgens</name>
    <dbReference type="NCBI Taxonomy" id="7107"/>
    <lineage>
        <taxon>Eukaryota</taxon>
        <taxon>Metazoa</taxon>
        <taxon>Ecdysozoa</taxon>
        <taxon>Arthropoda</taxon>
        <taxon>Hexapoda</taxon>
        <taxon>Insecta</taxon>
        <taxon>Pterygota</taxon>
        <taxon>Neoptera</taxon>
        <taxon>Endopterygota</taxon>
        <taxon>Lepidoptera</taxon>
        <taxon>Glossata</taxon>
        <taxon>Ditrysia</taxon>
        <taxon>Noctuoidea</taxon>
        <taxon>Noctuidae</taxon>
        <taxon>Amphipyrinae</taxon>
        <taxon>Spodoptera</taxon>
    </lineage>
</organism>
<keyword evidence="7" id="KW-0812">Transmembrane</keyword>
<feature type="transmembrane region" description="Helical" evidence="7">
    <location>
        <begin position="174"/>
        <end position="193"/>
    </location>
</feature>
<keyword evidence="2" id="KW-0663">Pyridoxal phosphate</keyword>
<dbReference type="InterPro" id="IPR036052">
    <property type="entry name" value="TrpB-like_PALP_sf"/>
</dbReference>
<dbReference type="EMBL" id="JACEFF010000350">
    <property type="protein sequence ID" value="KAH9639289.1"/>
    <property type="molecule type" value="Genomic_DNA"/>
</dbReference>
<proteinExistence type="predicted"/>
<evidence type="ECO:0000256" key="6">
    <source>
        <dbReference type="SAM" id="MobiDB-lite"/>
    </source>
</evidence>
<dbReference type="GO" id="GO:0003941">
    <property type="term" value="F:L-serine ammonia-lyase activity"/>
    <property type="evidence" value="ECO:0007669"/>
    <property type="project" value="TreeGrafter"/>
</dbReference>
<protein>
    <recommendedName>
        <fullName evidence="4">L-serine deaminase</fullName>
    </recommendedName>
    <alternativeName>
        <fullName evidence="5">L-threonine dehydratase</fullName>
    </alternativeName>
</protein>
<evidence type="ECO:0000256" key="7">
    <source>
        <dbReference type="SAM" id="Phobius"/>
    </source>
</evidence>
<feature type="domain" description="Tryptophan synthase beta chain-like PALP" evidence="8">
    <location>
        <begin position="456"/>
        <end position="607"/>
    </location>
</feature>
<name>A0A922SJF2_SPOEX</name>
<dbReference type="InterPro" id="IPR001926">
    <property type="entry name" value="TrpB-like_PALP"/>
</dbReference>
<evidence type="ECO:0000256" key="5">
    <source>
        <dbReference type="ARBA" id="ARBA00042605"/>
    </source>
</evidence>
<feature type="transmembrane region" description="Helical" evidence="7">
    <location>
        <begin position="199"/>
        <end position="219"/>
    </location>
</feature>
<keyword evidence="3" id="KW-0456">Lyase</keyword>
<dbReference type="GO" id="GO:0006567">
    <property type="term" value="P:L-threonine catabolic process"/>
    <property type="evidence" value="ECO:0007669"/>
    <property type="project" value="TreeGrafter"/>
</dbReference>
<sequence length="693" mass="76466">MPKKRIPPPLATPSIDVRETLGLSPAVLGKRDFAKKDFWCPYPPSIDFDPYCDPHNPKAVLFSHVVQADKMIKSNIDASPLLALAYQGQLLEVHVTVVLPEHTQLSIISHCEEYGATIILHGKNIDEAREHAFKLMHDEERHGVYINGYDHPNVIAAAGSIGVEILDQLPDTEAILVPVGGGGLIAGIAAFVKHANPNILIYVMYFYIFCIYIINRIVYSGLRPRKKDPSPKRRDSGTGIEPGRSCSFSKAMHNERPYKIDDDIGLASSLNIHKVGFNAFHTARSLIDKMVLIHNDFTARAIVHLIEQEKLIAEGAGAISLGALMCMPDILTELRGKKVVCIVSGGNIDLWPLKRATIHGKAVEHRVIPLNLVITPRNIDLPSKVFKIFKTMDCNILHSEFNGNHDWLEEGKLMQHSEDCDECCDPENPKIIQYDDIVDATQRIRPYVANTPIVGRGILNALQLLPADKKKLGVVMASSGNEALALSYHASKMNIPVIVILPISIPIAKIQRCHIYGAKVIMQGSNLQEAQKYARALAKDKGLTYINGRDHPHILAGYGSMALEILETTPCLDALIVPVGSGGLAAATATVVKHLKPSVLIYVGVRNDPVSKSKLLSLIASGGYNIHRHFQDNSWTNGTEYFVEMKIVCEAKGLAHALELKRTIERAYPCTAVFENEPFNDKRTCPCHTKKIT</sequence>
<dbReference type="PANTHER" id="PTHR48078">
    <property type="entry name" value="THREONINE DEHYDRATASE, MITOCHONDRIAL-RELATED"/>
    <property type="match status" value="1"/>
</dbReference>
<dbReference type="SUPFAM" id="SSF53686">
    <property type="entry name" value="Tryptophan synthase beta subunit-like PLP-dependent enzymes"/>
    <property type="match status" value="2"/>
</dbReference>
<feature type="compositionally biased region" description="Basic and acidic residues" evidence="6">
    <location>
        <begin position="227"/>
        <end position="236"/>
    </location>
</feature>
<dbReference type="Pfam" id="PF00291">
    <property type="entry name" value="PALP"/>
    <property type="match status" value="2"/>
</dbReference>
<keyword evidence="7" id="KW-1133">Transmembrane helix</keyword>
<feature type="region of interest" description="Disordered" evidence="6">
    <location>
        <begin position="224"/>
        <end position="245"/>
    </location>
</feature>
<evidence type="ECO:0000259" key="8">
    <source>
        <dbReference type="Pfam" id="PF00291"/>
    </source>
</evidence>
<reference evidence="9" key="1">
    <citation type="journal article" date="2021" name="G3 (Bethesda)">
        <title>Genome and transcriptome analysis of the beet armyworm Spodoptera exigua reveals targets for pest control. .</title>
        <authorList>
            <person name="Simon S."/>
            <person name="Breeschoten T."/>
            <person name="Jansen H.J."/>
            <person name="Dirks R.P."/>
            <person name="Schranz M.E."/>
            <person name="Ros V.I.D."/>
        </authorList>
    </citation>
    <scope>NUCLEOTIDE SEQUENCE</scope>
    <source>
        <strain evidence="9">TB_SE_WUR_2020</strain>
    </source>
</reference>